<evidence type="ECO:0000313" key="10">
    <source>
        <dbReference type="Proteomes" id="UP000460435"/>
    </source>
</evidence>
<dbReference type="Proteomes" id="UP000460435">
    <property type="component" value="Unassembled WGS sequence"/>
</dbReference>
<dbReference type="PROSITE" id="PS50928">
    <property type="entry name" value="ABC_TM1"/>
    <property type="match status" value="1"/>
</dbReference>
<feature type="transmembrane region" description="Helical" evidence="7">
    <location>
        <begin position="104"/>
        <end position="125"/>
    </location>
</feature>
<dbReference type="Pfam" id="PF00528">
    <property type="entry name" value="BPD_transp_1"/>
    <property type="match status" value="1"/>
</dbReference>
<comment type="subcellular location">
    <subcellularLocation>
        <location evidence="1 7">Cell membrane</location>
        <topology evidence="1 7">Multi-pass membrane protein</topology>
    </subcellularLocation>
</comment>
<keyword evidence="2 7" id="KW-0813">Transport</keyword>
<dbReference type="PANTHER" id="PTHR30465">
    <property type="entry name" value="INNER MEMBRANE ABC TRANSPORTER"/>
    <property type="match status" value="1"/>
</dbReference>
<dbReference type="EMBL" id="WLZY01000005">
    <property type="protein sequence ID" value="NDL58747.1"/>
    <property type="molecule type" value="Genomic_DNA"/>
</dbReference>
<keyword evidence="4 7" id="KW-0812">Transmembrane</keyword>
<proteinExistence type="inferred from homology"/>
<evidence type="ECO:0000256" key="5">
    <source>
        <dbReference type="ARBA" id="ARBA00022989"/>
    </source>
</evidence>
<dbReference type="Pfam" id="PF19300">
    <property type="entry name" value="BPD_transp_1_N"/>
    <property type="match status" value="1"/>
</dbReference>
<feature type="transmembrane region" description="Helical" evidence="7">
    <location>
        <begin position="137"/>
        <end position="163"/>
    </location>
</feature>
<sequence>MLKYVGRRFVYMVPTLFAISIVAFAIIQLPPGDFLTTFVTRLEAQGEQVDPAMLEGLRQRYGLGEPIHAQYTKWITGILFHGDFGESFEYGRSVASLVADRLPWSMALTIFALVFTWVVAFPIGLYSAVRQYSFGDYLATTIGFLGLAIPNFMLALAMMYIAYSVFGLSTSGISPLTLGIAVVVLGTSGTAGMIRILRANLLDELKKPYVVAARARGVSENMLVVKYPVRMALNPFVSTVGWVLPGLVGGEVIVAQVLNLPTTGPLLFGALRSQDMYLAGSIILIISVLTVIGTLLSDILLAWLDPRVRLGYR</sequence>
<keyword evidence="6 7" id="KW-0472">Membrane</keyword>
<evidence type="ECO:0000256" key="3">
    <source>
        <dbReference type="ARBA" id="ARBA00022475"/>
    </source>
</evidence>
<evidence type="ECO:0000256" key="6">
    <source>
        <dbReference type="ARBA" id="ARBA00023136"/>
    </source>
</evidence>
<dbReference type="AlphaFoldDB" id="A0A7K3M6S4"/>
<keyword evidence="3" id="KW-1003">Cell membrane</keyword>
<feature type="transmembrane region" description="Helical" evidence="7">
    <location>
        <begin position="236"/>
        <end position="258"/>
    </location>
</feature>
<dbReference type="GO" id="GO:0055085">
    <property type="term" value="P:transmembrane transport"/>
    <property type="evidence" value="ECO:0007669"/>
    <property type="project" value="InterPro"/>
</dbReference>
<comment type="similarity">
    <text evidence="7">Belongs to the binding-protein-dependent transport system permease family.</text>
</comment>
<name>A0A7K3M6S4_9ACTN</name>
<evidence type="ECO:0000259" key="8">
    <source>
        <dbReference type="PROSITE" id="PS50928"/>
    </source>
</evidence>
<evidence type="ECO:0000313" key="9">
    <source>
        <dbReference type="EMBL" id="NDL58747.1"/>
    </source>
</evidence>
<feature type="transmembrane region" description="Helical" evidence="7">
    <location>
        <begin position="9"/>
        <end position="29"/>
    </location>
</feature>
<dbReference type="Gene3D" id="1.10.3720.10">
    <property type="entry name" value="MetI-like"/>
    <property type="match status" value="1"/>
</dbReference>
<dbReference type="RefSeq" id="WP_162451428.1">
    <property type="nucleotide sequence ID" value="NZ_WLZY01000005.1"/>
</dbReference>
<accession>A0A7K3M6S4</accession>
<dbReference type="PANTHER" id="PTHR30465:SF43">
    <property type="entry name" value="OLIGOPEPTIDE ABC TRANSPORTER, PERMEASE PROTEIN"/>
    <property type="match status" value="1"/>
</dbReference>
<keyword evidence="10" id="KW-1185">Reference proteome</keyword>
<dbReference type="SUPFAM" id="SSF161098">
    <property type="entry name" value="MetI-like"/>
    <property type="match status" value="1"/>
</dbReference>
<evidence type="ECO:0000256" key="2">
    <source>
        <dbReference type="ARBA" id="ARBA00022448"/>
    </source>
</evidence>
<dbReference type="InterPro" id="IPR035906">
    <property type="entry name" value="MetI-like_sf"/>
</dbReference>
<evidence type="ECO:0000256" key="7">
    <source>
        <dbReference type="RuleBase" id="RU363032"/>
    </source>
</evidence>
<feature type="transmembrane region" description="Helical" evidence="7">
    <location>
        <begin position="175"/>
        <end position="197"/>
    </location>
</feature>
<dbReference type="InterPro" id="IPR045621">
    <property type="entry name" value="BPD_transp_1_N"/>
</dbReference>
<feature type="transmembrane region" description="Helical" evidence="7">
    <location>
        <begin position="278"/>
        <end position="304"/>
    </location>
</feature>
<evidence type="ECO:0000256" key="4">
    <source>
        <dbReference type="ARBA" id="ARBA00022692"/>
    </source>
</evidence>
<comment type="caution">
    <text evidence="9">The sequence shown here is derived from an EMBL/GenBank/DDBJ whole genome shotgun (WGS) entry which is preliminary data.</text>
</comment>
<evidence type="ECO:0000256" key="1">
    <source>
        <dbReference type="ARBA" id="ARBA00004651"/>
    </source>
</evidence>
<dbReference type="GO" id="GO:0005886">
    <property type="term" value="C:plasma membrane"/>
    <property type="evidence" value="ECO:0007669"/>
    <property type="project" value="UniProtKB-SubCell"/>
</dbReference>
<reference evidence="9 10" key="1">
    <citation type="submission" date="2019-11" db="EMBL/GenBank/DDBJ databases">
        <authorList>
            <person name="Li X.-J."/>
            <person name="Feng X.-M."/>
        </authorList>
    </citation>
    <scope>NUCLEOTIDE SEQUENCE [LARGE SCALE GENOMIC DNA]</scope>
    <source>
        <strain evidence="9 10">XMNu-373</strain>
    </source>
</reference>
<keyword evidence="5 7" id="KW-1133">Transmembrane helix</keyword>
<dbReference type="CDD" id="cd06261">
    <property type="entry name" value="TM_PBP2"/>
    <property type="match status" value="1"/>
</dbReference>
<feature type="domain" description="ABC transmembrane type-1" evidence="8">
    <location>
        <begin position="102"/>
        <end position="301"/>
    </location>
</feature>
<gene>
    <name evidence="9" type="ORF">F7O44_16885</name>
</gene>
<organism evidence="9 10">
    <name type="scientific">Phytoactinopolyspora mesophila</name>
    <dbReference type="NCBI Taxonomy" id="2650750"/>
    <lineage>
        <taxon>Bacteria</taxon>
        <taxon>Bacillati</taxon>
        <taxon>Actinomycetota</taxon>
        <taxon>Actinomycetes</taxon>
        <taxon>Jiangellales</taxon>
        <taxon>Jiangellaceae</taxon>
        <taxon>Phytoactinopolyspora</taxon>
    </lineage>
</organism>
<protein>
    <submittedName>
        <fullName evidence="9">ABC transporter permease subunit</fullName>
    </submittedName>
</protein>
<dbReference type="InterPro" id="IPR000515">
    <property type="entry name" value="MetI-like"/>
</dbReference>